<evidence type="ECO:0000313" key="2">
    <source>
        <dbReference type="EMBL" id="VEV95695.1"/>
    </source>
</evidence>
<accession>A0A653DZ99</accession>
<evidence type="ECO:0000256" key="1">
    <source>
        <dbReference type="SAM" id="MobiDB-lite"/>
    </source>
</evidence>
<sequence length="63" mass="6737">MLGLRFQKALGSISFMHGHSICFICRVTSCKSANSIVQQKAEDHHAHSPSHAGTSGPAHPAVR</sequence>
<feature type="region of interest" description="Disordered" evidence="1">
    <location>
        <begin position="38"/>
        <end position="63"/>
    </location>
</feature>
<name>A0A653DZ99_9PSED</name>
<proteinExistence type="predicted"/>
<protein>
    <submittedName>
        <fullName evidence="2">Uncharacterized protein</fullName>
    </submittedName>
</protein>
<reference evidence="2" key="1">
    <citation type="submission" date="2019-02" db="EMBL/GenBank/DDBJ databases">
        <authorList>
            <consortium name="Genoscope - CEA"/>
            <person name="William W."/>
        </authorList>
    </citation>
    <scope>NUCLEOTIDE SEQUENCE [LARGE SCALE GENOMIC DNA]</scope>
    <source>
        <strain evidence="2">YSy11</strain>
    </source>
</reference>
<organism evidence="2">
    <name type="scientific">Pseudomonas marincola</name>
    <dbReference type="NCBI Taxonomy" id="437900"/>
    <lineage>
        <taxon>Bacteria</taxon>
        <taxon>Pseudomonadati</taxon>
        <taxon>Pseudomonadota</taxon>
        <taxon>Gammaproteobacteria</taxon>
        <taxon>Pseudomonadales</taxon>
        <taxon>Pseudomonadaceae</taxon>
        <taxon>Pseudomonas</taxon>
    </lineage>
</organism>
<dbReference type="EMBL" id="LR215729">
    <property type="protein sequence ID" value="VEV95695.1"/>
    <property type="molecule type" value="Genomic_DNA"/>
</dbReference>
<gene>
    <name evidence="2" type="ORF">PMYSY11_0648</name>
</gene>
<dbReference type="AlphaFoldDB" id="A0A653DZ99"/>